<dbReference type="PANTHER" id="PTHR13520:SF0">
    <property type="entry name" value="RAD50-INTERACTING PROTEIN 1"/>
    <property type="match status" value="1"/>
</dbReference>
<dbReference type="InterPro" id="IPR007528">
    <property type="entry name" value="RINT1_Tip20"/>
</dbReference>
<dbReference type="VEuPathDB" id="FungiDB:C5L36_0E04350"/>
<evidence type="ECO:0000256" key="1">
    <source>
        <dbReference type="SAM" id="MobiDB-lite"/>
    </source>
</evidence>
<dbReference type="EMBL" id="NHMM01000004">
    <property type="protein sequence ID" value="OUT21825.1"/>
    <property type="molecule type" value="Genomic_DNA"/>
</dbReference>
<dbReference type="GO" id="GO:0006890">
    <property type="term" value="P:retrograde vesicle-mediated transport, Golgi to endoplasmic reticulum"/>
    <property type="evidence" value="ECO:0007669"/>
    <property type="project" value="InterPro"/>
</dbReference>
<dbReference type="InterPro" id="IPR042042">
    <property type="entry name" value="Tip20p_domB"/>
</dbReference>
<comment type="caution">
    <text evidence="2">The sequence shown here is derived from an EMBL/GenBank/DDBJ whole genome shotgun (WGS) entry which is preliminary data.</text>
</comment>
<dbReference type="Gene3D" id="1.20.58.670">
    <property type="entry name" value="Dsl1p vesicle tethering complex, Tip20p subunit, domain D"/>
    <property type="match status" value="1"/>
</dbReference>
<dbReference type="GO" id="GO:0060628">
    <property type="term" value="P:regulation of ER to Golgi vesicle-mediated transport"/>
    <property type="evidence" value="ECO:0007669"/>
    <property type="project" value="TreeGrafter"/>
</dbReference>
<feature type="compositionally biased region" description="Acidic residues" evidence="1">
    <location>
        <begin position="116"/>
        <end position="129"/>
    </location>
</feature>
<protein>
    <submittedName>
        <fullName evidence="2">Uncharacterized protein</fullName>
    </submittedName>
</protein>
<dbReference type="InterPro" id="IPR042044">
    <property type="entry name" value="EXOC6PINT-1/Sec15/Tip20_C_dom2"/>
</dbReference>
<sequence length="611" mass="69888">MGQIKTLHCNRAKRVRERVLQIVQTFDSNVSKEAIMGVRSDATLGGVGGDGIEDVGEVDEIVGRVRDDVVDVVGHWEEGGEVSEDGVRKFGLFVELQMQIQLLISLEEELTKEREEVEGEGEGEGEVEGAEYPQGIGNTPKLEGPGGTFWAIDAILTHFSKQFVFHFQGEGETNRLDKPEFALNYVLLYLRNKLSLAKSVFAHSFATVVAHYGGIHGSFSTWFIKSILRLLTNKFGLEVNNLVLHSNHHLLSHLVLELKKFDWALKNEFNYIPHAGEEWNGLTNDLILCHTKVWNVWLQSEKDFVNGRFDEIINMDDAWQLDYDIVENGYTKPTKSSINLVNLLKSITFNYQSLPLKFQLKFLSEVQLKLLNFYFDTLKKGYYALKHIKTVQVDGVSTLERICRVWCSSNYIIETLDKWGDELIFIELWQSLNNREDDFKSTFFDSVINGYRLEIVNKIPKLITNYFDVQFNRIMKDYFQENADWINVMGDSLSVSTSVSSALDFIVATLAKDLQFLQRTVSTQTYEAWKLLVSERLANYIERNIIMANTFSIDGALKLQSHVEQIYHSLNLPRCYLSHGKLMASIEVLKGNHPSYPLNEMTVSMLVNRRG</sequence>
<dbReference type="GO" id="GO:0006888">
    <property type="term" value="P:endoplasmic reticulum to Golgi vesicle-mediated transport"/>
    <property type="evidence" value="ECO:0007669"/>
    <property type="project" value="InterPro"/>
</dbReference>
<evidence type="ECO:0000313" key="2">
    <source>
        <dbReference type="EMBL" id="OUT21825.1"/>
    </source>
</evidence>
<dbReference type="AlphaFoldDB" id="A0A1Z8JMK9"/>
<name>A0A1Z8JMK9_PICKU</name>
<dbReference type="PROSITE" id="PS51386">
    <property type="entry name" value="RINT1_TIP20"/>
    <property type="match status" value="1"/>
</dbReference>
<accession>A0A1Z8JMK9</accession>
<dbReference type="Proteomes" id="UP000195871">
    <property type="component" value="Unassembled WGS sequence"/>
</dbReference>
<feature type="region of interest" description="Disordered" evidence="1">
    <location>
        <begin position="113"/>
        <end position="139"/>
    </location>
</feature>
<proteinExistence type="predicted"/>
<dbReference type="PANTHER" id="PTHR13520">
    <property type="entry name" value="RAD50-INTERACTING PROTEIN 1 RINT-1"/>
    <property type="match status" value="1"/>
</dbReference>
<dbReference type="Gene3D" id="1.20.58.1420">
    <property type="entry name" value="Dsl1p vesicle tethering complex, Tip20p subunit, domain B"/>
    <property type="match status" value="1"/>
</dbReference>
<organism evidence="2 3">
    <name type="scientific">Pichia kudriavzevii</name>
    <name type="common">Yeast</name>
    <name type="synonym">Issatchenkia orientalis</name>
    <dbReference type="NCBI Taxonomy" id="4909"/>
    <lineage>
        <taxon>Eukaryota</taxon>
        <taxon>Fungi</taxon>
        <taxon>Dikarya</taxon>
        <taxon>Ascomycota</taxon>
        <taxon>Saccharomycotina</taxon>
        <taxon>Pichiomycetes</taxon>
        <taxon>Pichiales</taxon>
        <taxon>Pichiaceae</taxon>
        <taxon>Pichia</taxon>
    </lineage>
</organism>
<evidence type="ECO:0000313" key="3">
    <source>
        <dbReference type="Proteomes" id="UP000195871"/>
    </source>
</evidence>
<gene>
    <name evidence="2" type="ORF">CAS74_002804</name>
</gene>
<dbReference type="GO" id="GO:0070939">
    <property type="term" value="C:Dsl1/NZR complex"/>
    <property type="evidence" value="ECO:0007669"/>
    <property type="project" value="InterPro"/>
</dbReference>
<reference evidence="2 3" key="1">
    <citation type="submission" date="2017-05" db="EMBL/GenBank/DDBJ databases">
        <title>The Genome Sequence of Candida krusei Ckrusei653.</title>
        <authorList>
            <person name="Cuomo C."/>
            <person name="Forche A."/>
            <person name="Young S."/>
            <person name="Abouelleil A."/>
            <person name="Cao P."/>
            <person name="Chapman S."/>
            <person name="Cusick C."/>
            <person name="Shea T."/>
            <person name="Nusbaum C."/>
            <person name="Birren B."/>
        </authorList>
    </citation>
    <scope>NUCLEOTIDE SEQUENCE [LARGE SCALE GENOMIC DNA]</scope>
    <source>
        <strain evidence="2 3">Ckrusei653</strain>
    </source>
</reference>
<dbReference type="Pfam" id="PF04437">
    <property type="entry name" value="RINT1_TIP1"/>
    <property type="match status" value="1"/>
</dbReference>